<reference evidence="2 3" key="1">
    <citation type="submission" date="2023-05" db="EMBL/GenBank/DDBJ databases">
        <title>B98-5 Cell Line De Novo Hybrid Assembly: An Optical Mapping Approach.</title>
        <authorList>
            <person name="Kananen K."/>
            <person name="Auerbach J.A."/>
            <person name="Kautto E."/>
            <person name="Blachly J.S."/>
        </authorList>
    </citation>
    <scope>NUCLEOTIDE SEQUENCE [LARGE SCALE GENOMIC DNA]</scope>
    <source>
        <strain evidence="2">B95-8</strain>
        <tissue evidence="2">Cell line</tissue>
    </source>
</reference>
<protein>
    <submittedName>
        <fullName evidence="2">Trinucleotide repeat-containing protein 18 protein</fullName>
    </submittedName>
</protein>
<evidence type="ECO:0000256" key="1">
    <source>
        <dbReference type="SAM" id="MobiDB-lite"/>
    </source>
</evidence>
<accession>A0ABQ9W617</accession>
<proteinExistence type="predicted"/>
<sequence length="62" mass="6326">MDGRDFGPQRSVHGPPPPLLSGLAMDSHRVGAATAGRLPASGLPGPLPPGKYMAGLNLHPHP</sequence>
<name>A0ABQ9W617_SAGOE</name>
<dbReference type="Proteomes" id="UP001266305">
    <property type="component" value="Unassembled WGS sequence"/>
</dbReference>
<dbReference type="PANTHER" id="PTHR12505">
    <property type="entry name" value="PHD FINGER TRANSCRIPTION FACTOR"/>
    <property type="match status" value="1"/>
</dbReference>
<keyword evidence="3" id="KW-1185">Reference proteome</keyword>
<comment type="caution">
    <text evidence="2">The sequence shown here is derived from an EMBL/GenBank/DDBJ whole genome shotgun (WGS) entry which is preliminary data.</text>
</comment>
<dbReference type="PANTHER" id="PTHR12505:SF21">
    <property type="entry name" value="TRINUCLEOTIDE REPEAT-CONTAINING GENE 18 PROTEIN"/>
    <property type="match status" value="1"/>
</dbReference>
<feature type="region of interest" description="Disordered" evidence="1">
    <location>
        <begin position="1"/>
        <end position="62"/>
    </location>
</feature>
<evidence type="ECO:0000313" key="3">
    <source>
        <dbReference type="Proteomes" id="UP001266305"/>
    </source>
</evidence>
<organism evidence="2 3">
    <name type="scientific">Saguinus oedipus</name>
    <name type="common">Cotton-top tamarin</name>
    <name type="synonym">Oedipomidas oedipus</name>
    <dbReference type="NCBI Taxonomy" id="9490"/>
    <lineage>
        <taxon>Eukaryota</taxon>
        <taxon>Metazoa</taxon>
        <taxon>Chordata</taxon>
        <taxon>Craniata</taxon>
        <taxon>Vertebrata</taxon>
        <taxon>Euteleostomi</taxon>
        <taxon>Mammalia</taxon>
        <taxon>Eutheria</taxon>
        <taxon>Euarchontoglires</taxon>
        <taxon>Primates</taxon>
        <taxon>Haplorrhini</taxon>
        <taxon>Platyrrhini</taxon>
        <taxon>Cebidae</taxon>
        <taxon>Callitrichinae</taxon>
        <taxon>Saguinus</taxon>
    </lineage>
</organism>
<evidence type="ECO:0000313" key="2">
    <source>
        <dbReference type="EMBL" id="KAK2117087.1"/>
    </source>
</evidence>
<gene>
    <name evidence="2" type="primary">TNRC18_11</name>
    <name evidence="2" type="ORF">P7K49_003973</name>
</gene>
<dbReference type="EMBL" id="JASSZA010000002">
    <property type="protein sequence ID" value="KAK2117087.1"/>
    <property type="molecule type" value="Genomic_DNA"/>
</dbReference>
<feature type="non-terminal residue" evidence="2">
    <location>
        <position position="62"/>
    </location>
</feature>
<dbReference type="InterPro" id="IPR052429">
    <property type="entry name" value="BAH_domain_protein"/>
</dbReference>